<organism evidence="1 2">
    <name type="scientific">Ameiurus melas</name>
    <name type="common">Black bullhead</name>
    <name type="synonym">Silurus melas</name>
    <dbReference type="NCBI Taxonomy" id="219545"/>
    <lineage>
        <taxon>Eukaryota</taxon>
        <taxon>Metazoa</taxon>
        <taxon>Chordata</taxon>
        <taxon>Craniata</taxon>
        <taxon>Vertebrata</taxon>
        <taxon>Euteleostomi</taxon>
        <taxon>Actinopterygii</taxon>
        <taxon>Neopterygii</taxon>
        <taxon>Teleostei</taxon>
        <taxon>Ostariophysi</taxon>
        <taxon>Siluriformes</taxon>
        <taxon>Ictaluridae</taxon>
        <taxon>Ameiurus</taxon>
    </lineage>
</organism>
<gene>
    <name evidence="1" type="ORF">AMELA_G00235320</name>
</gene>
<evidence type="ECO:0000313" key="1">
    <source>
        <dbReference type="EMBL" id="KAF4075514.1"/>
    </source>
</evidence>
<accession>A0A7J5ZY04</accession>
<proteinExistence type="predicted"/>
<sequence length="79" mass="8741">MLPSVLKLSTSKSRTSASELKCVHEHLELTNITDKMFSVFWTLLLPLLVGSTPISQEHFPIDCSDVYANGQTLSGVYTI</sequence>
<reference evidence="1 2" key="1">
    <citation type="submission" date="2020-02" db="EMBL/GenBank/DDBJ databases">
        <title>A chromosome-scale genome assembly of the black bullhead catfish (Ameiurus melas).</title>
        <authorList>
            <person name="Wen M."/>
            <person name="Zham M."/>
            <person name="Cabau C."/>
            <person name="Klopp C."/>
            <person name="Donnadieu C."/>
            <person name="Roques C."/>
            <person name="Bouchez O."/>
            <person name="Lampietro C."/>
            <person name="Jouanno E."/>
            <person name="Herpin A."/>
            <person name="Louis A."/>
            <person name="Berthelot C."/>
            <person name="Parey E."/>
            <person name="Roest-Crollius H."/>
            <person name="Braasch I."/>
            <person name="Postlethwait J."/>
            <person name="Robinson-Rechavi M."/>
            <person name="Echchiki A."/>
            <person name="Begum T."/>
            <person name="Montfort J."/>
            <person name="Schartl M."/>
            <person name="Bobe J."/>
            <person name="Guiguen Y."/>
        </authorList>
    </citation>
    <scope>NUCLEOTIDE SEQUENCE [LARGE SCALE GENOMIC DNA]</scope>
    <source>
        <strain evidence="1">M_S1</strain>
        <tissue evidence="1">Blood</tissue>
    </source>
</reference>
<protein>
    <submittedName>
        <fullName evidence="1">Uncharacterized protein</fullName>
    </submittedName>
</protein>
<keyword evidence="2" id="KW-1185">Reference proteome</keyword>
<comment type="caution">
    <text evidence="1">The sequence shown here is derived from an EMBL/GenBank/DDBJ whole genome shotgun (WGS) entry which is preliminary data.</text>
</comment>
<dbReference type="Proteomes" id="UP000593565">
    <property type="component" value="Unassembled WGS sequence"/>
</dbReference>
<dbReference type="EMBL" id="JAAGNN010000021">
    <property type="protein sequence ID" value="KAF4075514.1"/>
    <property type="molecule type" value="Genomic_DNA"/>
</dbReference>
<dbReference type="AlphaFoldDB" id="A0A7J5ZY04"/>
<name>A0A7J5ZY04_AMEME</name>
<evidence type="ECO:0000313" key="2">
    <source>
        <dbReference type="Proteomes" id="UP000593565"/>
    </source>
</evidence>